<gene>
    <name evidence="2" type="ORF">SD10_23535</name>
</gene>
<accession>A0A0E3V972</accession>
<dbReference type="EMBL" id="CP010429">
    <property type="protein sequence ID" value="AKD57417.1"/>
    <property type="molecule type" value="Genomic_DNA"/>
</dbReference>
<dbReference type="Proteomes" id="UP000033054">
    <property type="component" value="Chromosome"/>
</dbReference>
<protein>
    <submittedName>
        <fullName evidence="2">Uncharacterized protein</fullName>
    </submittedName>
</protein>
<evidence type="ECO:0000256" key="1">
    <source>
        <dbReference type="SAM" id="Phobius"/>
    </source>
</evidence>
<keyword evidence="1" id="KW-1133">Transmembrane helix</keyword>
<proteinExistence type="predicted"/>
<name>A0A0E3V972_9BACT</name>
<evidence type="ECO:0000313" key="3">
    <source>
        <dbReference type="Proteomes" id="UP000033054"/>
    </source>
</evidence>
<dbReference type="PATRIC" id="fig|1379870.5.peg.5088"/>
<sequence length="88" mass="10041">MLTLKLLDSPLLVLGDSMYGYSINMILFFFLPLPKDNPARFHCLYIVAELGIIAYHKSTNATTLRKVKFDSFNLFSKYACQNQMTGIL</sequence>
<dbReference type="AlphaFoldDB" id="A0A0E3V972"/>
<dbReference type="KEGG" id="srd:SD10_23535"/>
<keyword evidence="3" id="KW-1185">Reference proteome</keyword>
<dbReference type="STRING" id="1379870.SD10_23535"/>
<evidence type="ECO:0000313" key="2">
    <source>
        <dbReference type="EMBL" id="AKD57417.1"/>
    </source>
</evidence>
<dbReference type="HOGENOM" id="CLU_2467466_0_0_10"/>
<organism evidence="2 3">
    <name type="scientific">Spirosoma radiotolerans</name>
    <dbReference type="NCBI Taxonomy" id="1379870"/>
    <lineage>
        <taxon>Bacteria</taxon>
        <taxon>Pseudomonadati</taxon>
        <taxon>Bacteroidota</taxon>
        <taxon>Cytophagia</taxon>
        <taxon>Cytophagales</taxon>
        <taxon>Cytophagaceae</taxon>
        <taxon>Spirosoma</taxon>
    </lineage>
</organism>
<reference evidence="2 3" key="1">
    <citation type="journal article" date="2014" name="Curr. Microbiol.">
        <title>Spirosoma radiotolerans sp. nov., a gamma-radiation-resistant bacterium isolated from gamma ray-irradiated soil.</title>
        <authorList>
            <person name="Lee J.J."/>
            <person name="Srinivasan S."/>
            <person name="Lim S."/>
            <person name="Joe M."/>
            <person name="Im S."/>
            <person name="Bae S.I."/>
            <person name="Park K.R."/>
            <person name="Han J.H."/>
            <person name="Park S.H."/>
            <person name="Joo B.M."/>
            <person name="Park S.J."/>
            <person name="Kim M.K."/>
        </authorList>
    </citation>
    <scope>NUCLEOTIDE SEQUENCE [LARGE SCALE GENOMIC DNA]</scope>
    <source>
        <strain evidence="2 3">DG5A</strain>
    </source>
</reference>
<keyword evidence="1" id="KW-0812">Transmembrane</keyword>
<feature type="transmembrane region" description="Helical" evidence="1">
    <location>
        <begin position="12"/>
        <end position="33"/>
    </location>
</feature>
<keyword evidence="1" id="KW-0472">Membrane</keyword>